<dbReference type="AlphaFoldDB" id="A0A4P8XTR0"/>
<reference evidence="2 3" key="1">
    <citation type="submission" date="2019-04" db="EMBL/GenBank/DDBJ databases">
        <authorList>
            <person name="Embree M."/>
            <person name="Gaffney J.R."/>
        </authorList>
    </citation>
    <scope>NUCLEOTIDE SEQUENCE [LARGE SCALE GENOMIC DNA]</scope>
    <source>
        <strain evidence="2 3">JE7A12</strain>
    </source>
</reference>
<accession>A0A4P8XTR0</accession>
<feature type="domain" description="R13L1/DRL21-like LRR repeat region" evidence="1">
    <location>
        <begin position="84"/>
        <end position="148"/>
    </location>
</feature>
<keyword evidence="3" id="KW-1185">Reference proteome</keyword>
<dbReference type="KEGG" id="ruj:E5Z56_00695"/>
<dbReference type="OrthoDB" id="5965518at2"/>
<name>A0A4P8XTR0_9FIRM</name>
<gene>
    <name evidence="2" type="ORF">E5Z56_00695</name>
</gene>
<dbReference type="RefSeq" id="WP_138156072.1">
    <property type="nucleotide sequence ID" value="NZ_CP039381.1"/>
</dbReference>
<dbReference type="InterPro" id="IPR056789">
    <property type="entry name" value="LRR_R13L1-DRL21"/>
</dbReference>
<dbReference type="SUPFAM" id="SSF52058">
    <property type="entry name" value="L domain-like"/>
    <property type="match status" value="1"/>
</dbReference>
<sequence length="207" mass="24091">MNLQLCTDHSRIYEDFVRDIRQDDSYPFIRHIEDYNGESVIKLCPSQHQFVTSYQQKKITESFVDFLLKDSYPIVEMQVCTIINQKVFDAICNQRNLESLRIKCFRGKDISSITNLTKLKKLFIESGSGIEDISCLADMTQLEVLILGETKKIYDYSCLGKLKNLKVFGVCHYQTNISRTKLKMKSNDFINEMPNLEWVDLDDCKIG</sequence>
<dbReference type="InterPro" id="IPR032675">
    <property type="entry name" value="LRR_dom_sf"/>
</dbReference>
<dbReference type="Pfam" id="PF25019">
    <property type="entry name" value="LRR_R13L1-DRL21"/>
    <property type="match status" value="1"/>
</dbReference>
<proteinExistence type="predicted"/>
<evidence type="ECO:0000313" key="2">
    <source>
        <dbReference type="EMBL" id="QCT05972.1"/>
    </source>
</evidence>
<dbReference type="EMBL" id="CP039381">
    <property type="protein sequence ID" value="QCT05972.1"/>
    <property type="molecule type" value="Genomic_DNA"/>
</dbReference>
<protein>
    <submittedName>
        <fullName evidence="2">Leucine-rich repeat domain-containing protein</fullName>
    </submittedName>
</protein>
<evidence type="ECO:0000259" key="1">
    <source>
        <dbReference type="Pfam" id="PF25019"/>
    </source>
</evidence>
<dbReference type="Gene3D" id="3.80.10.10">
    <property type="entry name" value="Ribonuclease Inhibitor"/>
    <property type="match status" value="1"/>
</dbReference>
<organism evidence="2 3">
    <name type="scientific">Ruminococcus bovis</name>
    <dbReference type="NCBI Taxonomy" id="2564099"/>
    <lineage>
        <taxon>Bacteria</taxon>
        <taxon>Bacillati</taxon>
        <taxon>Bacillota</taxon>
        <taxon>Clostridia</taxon>
        <taxon>Eubacteriales</taxon>
        <taxon>Oscillospiraceae</taxon>
        <taxon>Ruminococcus</taxon>
    </lineage>
</organism>
<dbReference type="Proteomes" id="UP000301475">
    <property type="component" value="Chromosome"/>
</dbReference>
<evidence type="ECO:0000313" key="3">
    <source>
        <dbReference type="Proteomes" id="UP000301475"/>
    </source>
</evidence>